<dbReference type="InterPro" id="IPR003593">
    <property type="entry name" value="AAA+_ATPase"/>
</dbReference>
<name>A0ABS1T9E2_9CLOT</name>
<dbReference type="Pfam" id="PF08352">
    <property type="entry name" value="oligo_HPY"/>
    <property type="match status" value="1"/>
</dbReference>
<dbReference type="PROSITE" id="PS00211">
    <property type="entry name" value="ABC_TRANSPORTER_1"/>
    <property type="match status" value="1"/>
</dbReference>
<dbReference type="GO" id="GO:0005524">
    <property type="term" value="F:ATP binding"/>
    <property type="evidence" value="ECO:0007669"/>
    <property type="project" value="UniProtKB-KW"/>
</dbReference>
<dbReference type="InterPro" id="IPR027417">
    <property type="entry name" value="P-loop_NTPase"/>
</dbReference>
<keyword evidence="4 6" id="KW-0067">ATP-binding</keyword>
<dbReference type="PANTHER" id="PTHR43776">
    <property type="entry name" value="TRANSPORT ATP-BINDING PROTEIN"/>
    <property type="match status" value="1"/>
</dbReference>
<comment type="caution">
    <text evidence="6">The sequence shown here is derived from an EMBL/GenBank/DDBJ whole genome shotgun (WGS) entry which is preliminary data.</text>
</comment>
<dbReference type="Pfam" id="PF00005">
    <property type="entry name" value="ABC_tran"/>
    <property type="match status" value="1"/>
</dbReference>
<dbReference type="Gene3D" id="3.40.50.300">
    <property type="entry name" value="P-loop containing nucleotide triphosphate hydrolases"/>
    <property type="match status" value="1"/>
</dbReference>
<dbReference type="RefSeq" id="WP_202748465.1">
    <property type="nucleotide sequence ID" value="NZ_JAESWC010000002.1"/>
</dbReference>
<dbReference type="InterPro" id="IPR013563">
    <property type="entry name" value="Oligopep_ABC_C"/>
</dbReference>
<evidence type="ECO:0000313" key="6">
    <source>
        <dbReference type="EMBL" id="MBL4935876.1"/>
    </source>
</evidence>
<comment type="similarity">
    <text evidence="1">Belongs to the ABC transporter superfamily.</text>
</comment>
<proteinExistence type="inferred from homology"/>
<evidence type="ECO:0000313" key="7">
    <source>
        <dbReference type="Proteomes" id="UP000632377"/>
    </source>
</evidence>
<accession>A0ABS1T9E2</accession>
<feature type="domain" description="ABC transporter" evidence="5">
    <location>
        <begin position="10"/>
        <end position="262"/>
    </location>
</feature>
<keyword evidence="3" id="KW-0547">Nucleotide-binding</keyword>
<evidence type="ECO:0000256" key="3">
    <source>
        <dbReference type="ARBA" id="ARBA00022741"/>
    </source>
</evidence>
<dbReference type="Proteomes" id="UP000632377">
    <property type="component" value="Unassembled WGS sequence"/>
</dbReference>
<dbReference type="EMBL" id="JAESWC010000002">
    <property type="protein sequence ID" value="MBL4935876.1"/>
    <property type="molecule type" value="Genomic_DNA"/>
</dbReference>
<dbReference type="CDD" id="cd03257">
    <property type="entry name" value="ABC_NikE_OppD_transporters"/>
    <property type="match status" value="1"/>
</dbReference>
<organism evidence="6 7">
    <name type="scientific">Clostridium rhizosphaerae</name>
    <dbReference type="NCBI Taxonomy" id="2803861"/>
    <lineage>
        <taxon>Bacteria</taxon>
        <taxon>Bacillati</taxon>
        <taxon>Bacillota</taxon>
        <taxon>Clostridia</taxon>
        <taxon>Eubacteriales</taxon>
        <taxon>Clostridiaceae</taxon>
        <taxon>Clostridium</taxon>
    </lineage>
</organism>
<keyword evidence="7" id="KW-1185">Reference proteome</keyword>
<dbReference type="PANTHER" id="PTHR43776:SF7">
    <property type="entry name" value="D,D-DIPEPTIDE TRANSPORT ATP-BINDING PROTEIN DDPF-RELATED"/>
    <property type="match status" value="1"/>
</dbReference>
<evidence type="ECO:0000256" key="1">
    <source>
        <dbReference type="ARBA" id="ARBA00005417"/>
    </source>
</evidence>
<dbReference type="NCBIfam" id="TIGR01727">
    <property type="entry name" value="oligo_HPY"/>
    <property type="match status" value="1"/>
</dbReference>
<reference evidence="6 7" key="1">
    <citation type="submission" date="2021-01" db="EMBL/GenBank/DDBJ databases">
        <title>Genome public.</title>
        <authorList>
            <person name="Liu C."/>
            <person name="Sun Q."/>
        </authorList>
    </citation>
    <scope>NUCLEOTIDE SEQUENCE [LARGE SCALE GENOMIC DNA]</scope>
    <source>
        <strain evidence="6 7">YIM B02515</strain>
    </source>
</reference>
<sequence length="343" mass="38137">MEKNTPVLSLKNISVIFKKRKGLFSKPIEAGAVVNVSLDIDPGEVVAIVGESGCGKTTMGRVISGLLKPTEGQIFFNGIDISKMNKKQYEEFRNGVQIVQQDSYAALNPSRTIYQSLADPLINKKIAKNHAEAKKKIFELLKLVEINPPEQFIEKYPHQLSGGQRQRILMARAISLSPKLIVADEPISMIDVSLRIAILNLMANLNKKFGIAFAYITHDLATARYIAQNGKIVVMYLGKLVEMGDVNKVIEEPKHPYLQALLSAVPIPDPAIARQEKKLPLKSLDMPSITNPPTGCRFNPRCIYATELCEKDEPILKQCGEEIVACHNVDSIPIWKLPRKSNK</sequence>
<evidence type="ECO:0000256" key="4">
    <source>
        <dbReference type="ARBA" id="ARBA00022840"/>
    </source>
</evidence>
<protein>
    <submittedName>
        <fullName evidence="6">ABC transporter ATP-binding protein</fullName>
    </submittedName>
</protein>
<dbReference type="SUPFAM" id="SSF52540">
    <property type="entry name" value="P-loop containing nucleoside triphosphate hydrolases"/>
    <property type="match status" value="1"/>
</dbReference>
<dbReference type="SMART" id="SM00382">
    <property type="entry name" value="AAA"/>
    <property type="match status" value="1"/>
</dbReference>
<gene>
    <name evidence="6" type="ORF">JK636_08895</name>
</gene>
<dbReference type="InterPro" id="IPR017871">
    <property type="entry name" value="ABC_transporter-like_CS"/>
</dbReference>
<dbReference type="PROSITE" id="PS50893">
    <property type="entry name" value="ABC_TRANSPORTER_2"/>
    <property type="match status" value="1"/>
</dbReference>
<keyword evidence="2" id="KW-0813">Transport</keyword>
<evidence type="ECO:0000259" key="5">
    <source>
        <dbReference type="PROSITE" id="PS50893"/>
    </source>
</evidence>
<dbReference type="InterPro" id="IPR050319">
    <property type="entry name" value="ABC_transp_ATP-bind"/>
</dbReference>
<dbReference type="InterPro" id="IPR003439">
    <property type="entry name" value="ABC_transporter-like_ATP-bd"/>
</dbReference>
<evidence type="ECO:0000256" key="2">
    <source>
        <dbReference type="ARBA" id="ARBA00022448"/>
    </source>
</evidence>